<proteinExistence type="inferred from homology"/>
<dbReference type="CDD" id="cd05260">
    <property type="entry name" value="GDP_MD_SDR_e"/>
    <property type="match status" value="1"/>
</dbReference>
<dbReference type="AlphaFoldDB" id="A0A1I1EDS3"/>
<dbReference type="InterPro" id="IPR036291">
    <property type="entry name" value="NAD(P)-bd_dom_sf"/>
</dbReference>
<dbReference type="PANTHER" id="PTHR43715">
    <property type="entry name" value="GDP-MANNOSE 4,6-DEHYDRATASE"/>
    <property type="match status" value="1"/>
</dbReference>
<gene>
    <name evidence="7" type="primary">gmd</name>
    <name evidence="9" type="ORF">SAMN02745150_00991</name>
</gene>
<dbReference type="FunFam" id="3.40.50.720:FF:000924">
    <property type="entry name" value="GDP-mannose 4,6 dehydratase"/>
    <property type="match status" value="1"/>
</dbReference>
<comment type="similarity">
    <text evidence="3 7">Belongs to the NAD(P)-dependent epimerase/dehydratase family. GDP-mannose 4,6-dehydratase subfamily.</text>
</comment>
<reference evidence="10" key="1">
    <citation type="submission" date="2016-10" db="EMBL/GenBank/DDBJ databases">
        <authorList>
            <person name="Varghese N."/>
            <person name="Submissions S."/>
        </authorList>
    </citation>
    <scope>NUCLEOTIDE SEQUENCE [LARGE SCALE GENOMIC DNA]</scope>
    <source>
        <strain evidence="10">ATCC 43811</strain>
    </source>
</reference>
<dbReference type="RefSeq" id="WP_092319233.1">
    <property type="nucleotide sequence ID" value="NZ_FOKY01000008.1"/>
</dbReference>
<keyword evidence="5 7" id="KW-0456">Lyase</keyword>
<dbReference type="GO" id="GO:0070401">
    <property type="term" value="F:NADP+ binding"/>
    <property type="evidence" value="ECO:0007669"/>
    <property type="project" value="UniProtKB-UniRule"/>
</dbReference>
<dbReference type="Gene3D" id="3.40.50.720">
    <property type="entry name" value="NAD(P)-binding Rossmann-like Domain"/>
    <property type="match status" value="1"/>
</dbReference>
<dbReference type="NCBIfam" id="TIGR01472">
    <property type="entry name" value="gmd"/>
    <property type="match status" value="1"/>
</dbReference>
<keyword evidence="10" id="KW-1185">Reference proteome</keyword>
<comment type="cofactor">
    <cofactor evidence="2 7">
        <name>NADP(+)</name>
        <dbReference type="ChEBI" id="CHEBI:58349"/>
    </cofactor>
</comment>
<name>A0A1I1EDS3_BREAD</name>
<dbReference type="InterPro" id="IPR016040">
    <property type="entry name" value="NAD(P)-bd_dom"/>
</dbReference>
<evidence type="ECO:0000256" key="2">
    <source>
        <dbReference type="ARBA" id="ARBA00001937"/>
    </source>
</evidence>
<comment type="function">
    <text evidence="6 7">Catalyzes the conversion of GDP-D-mannose to GDP-4-dehydro-6-deoxy-D-mannose.</text>
</comment>
<evidence type="ECO:0000256" key="7">
    <source>
        <dbReference type="HAMAP-Rule" id="MF_00955"/>
    </source>
</evidence>
<comment type="catalytic activity">
    <reaction evidence="1 7">
        <text>GDP-alpha-D-mannose = GDP-4-dehydro-alpha-D-rhamnose + H2O</text>
        <dbReference type="Rhea" id="RHEA:23820"/>
        <dbReference type="ChEBI" id="CHEBI:15377"/>
        <dbReference type="ChEBI" id="CHEBI:57527"/>
        <dbReference type="ChEBI" id="CHEBI:57964"/>
        <dbReference type="EC" id="4.2.1.47"/>
    </reaction>
</comment>
<sequence>MKIAFITGITGQDGSYLAEQLLDKGYEVHGMIRRASSFNTGRIEYLYFDKILQHKSTNLKLHYGDLTDFTSIFLLLDQIRPDEIYHLGAQSHVKVSFEIPEYTADSIALGTLRLLEAVRALKLGKNIKIYNAVTSELYGQVQEVPQKETTPFYPRSPYGVAKQYAFWIAKNFRESYGIHVSNGILFNHESERRGETFVTRKITMGVGDILAGIADKISLGNLDALRDWGYAPDYTKGMWKILQLDYADDFVLATGKMHSVREFCTKAFAAAGIEIKWKGSGIDEKGYDAATGKILVDIDIKYFRPAEVEQLLGDPSKAQKELGWNPTQTPFDELVRRMVENDIKLSRKKALEIAGKQNA</sequence>
<dbReference type="Gene3D" id="3.90.25.10">
    <property type="entry name" value="UDP-galactose 4-epimerase, domain 1"/>
    <property type="match status" value="1"/>
</dbReference>
<dbReference type="GO" id="GO:0042351">
    <property type="term" value="P:'de novo' GDP-L-fucose biosynthetic process"/>
    <property type="evidence" value="ECO:0007669"/>
    <property type="project" value="TreeGrafter"/>
</dbReference>
<evidence type="ECO:0000313" key="9">
    <source>
        <dbReference type="EMBL" id="SFB83110.1"/>
    </source>
</evidence>
<protein>
    <recommendedName>
        <fullName evidence="4 7">GDP-mannose 4,6-dehydratase</fullName>
        <ecNumber evidence="4 7">4.2.1.47</ecNumber>
    </recommendedName>
    <alternativeName>
        <fullName evidence="7">GDP-D-mannose dehydratase</fullName>
    </alternativeName>
</protein>
<accession>A0A1I1EDS3</accession>
<dbReference type="EMBL" id="FOKY01000008">
    <property type="protein sequence ID" value="SFB83110.1"/>
    <property type="molecule type" value="Genomic_DNA"/>
</dbReference>
<dbReference type="STRING" id="34097.SAMN02745150_00991"/>
<dbReference type="Proteomes" id="UP000240042">
    <property type="component" value="Unassembled WGS sequence"/>
</dbReference>
<evidence type="ECO:0000256" key="6">
    <source>
        <dbReference type="ARBA" id="ARBA00059383"/>
    </source>
</evidence>
<organism evidence="9 10">
    <name type="scientific">Brevinema andersonii</name>
    <dbReference type="NCBI Taxonomy" id="34097"/>
    <lineage>
        <taxon>Bacteria</taxon>
        <taxon>Pseudomonadati</taxon>
        <taxon>Spirochaetota</taxon>
        <taxon>Spirochaetia</taxon>
        <taxon>Brevinematales</taxon>
        <taxon>Brevinemataceae</taxon>
        <taxon>Brevinema</taxon>
    </lineage>
</organism>
<evidence type="ECO:0000256" key="3">
    <source>
        <dbReference type="ARBA" id="ARBA00009263"/>
    </source>
</evidence>
<evidence type="ECO:0000313" key="10">
    <source>
        <dbReference type="Proteomes" id="UP000240042"/>
    </source>
</evidence>
<dbReference type="SUPFAM" id="SSF51735">
    <property type="entry name" value="NAD(P)-binding Rossmann-fold domains"/>
    <property type="match status" value="1"/>
</dbReference>
<feature type="domain" description="NAD(P)-binding" evidence="8">
    <location>
        <begin position="5"/>
        <end position="338"/>
    </location>
</feature>
<evidence type="ECO:0000256" key="4">
    <source>
        <dbReference type="ARBA" id="ARBA00011989"/>
    </source>
</evidence>
<comment type="caution">
    <text evidence="7">Lacks conserved residue(s) required for the propagation of feature annotation.</text>
</comment>
<evidence type="ECO:0000256" key="5">
    <source>
        <dbReference type="ARBA" id="ARBA00023239"/>
    </source>
</evidence>
<dbReference type="EC" id="4.2.1.47" evidence="4 7"/>
<keyword evidence="7" id="KW-0521">NADP</keyword>
<evidence type="ECO:0000256" key="1">
    <source>
        <dbReference type="ARBA" id="ARBA00000188"/>
    </source>
</evidence>
<dbReference type="GO" id="GO:0008446">
    <property type="term" value="F:GDP-mannose 4,6-dehydratase activity"/>
    <property type="evidence" value="ECO:0007669"/>
    <property type="project" value="UniProtKB-UniRule"/>
</dbReference>
<dbReference type="PANTHER" id="PTHR43715:SF1">
    <property type="entry name" value="GDP-MANNOSE 4,6 DEHYDRATASE"/>
    <property type="match status" value="1"/>
</dbReference>
<dbReference type="OrthoDB" id="9779041at2"/>
<dbReference type="HAMAP" id="MF_00955">
    <property type="entry name" value="GDP_Man_dehydratase"/>
    <property type="match status" value="1"/>
</dbReference>
<dbReference type="Pfam" id="PF16363">
    <property type="entry name" value="GDP_Man_Dehyd"/>
    <property type="match status" value="1"/>
</dbReference>
<evidence type="ECO:0000259" key="8">
    <source>
        <dbReference type="Pfam" id="PF16363"/>
    </source>
</evidence>
<dbReference type="InterPro" id="IPR006368">
    <property type="entry name" value="GDP_Man_deHydtase"/>
</dbReference>